<evidence type="ECO:0000256" key="3">
    <source>
        <dbReference type="ARBA" id="ARBA00022490"/>
    </source>
</evidence>
<dbReference type="OrthoDB" id="440202at2759"/>
<keyword evidence="4" id="KW-0143">Chaperone</keyword>
<protein>
    <recommendedName>
        <fullName evidence="5">Hsp90 chaperone protein kinase-targeting subunit</fullName>
    </recommendedName>
</protein>
<dbReference type="GO" id="GO:0051087">
    <property type="term" value="F:protein-folding chaperone binding"/>
    <property type="evidence" value="ECO:0007669"/>
    <property type="project" value="TreeGrafter"/>
</dbReference>
<evidence type="ECO:0000256" key="2">
    <source>
        <dbReference type="ARBA" id="ARBA00006222"/>
    </source>
</evidence>
<evidence type="ECO:0000313" key="11">
    <source>
        <dbReference type="Proteomes" id="UP000005666"/>
    </source>
</evidence>
<dbReference type="GO" id="GO:0031072">
    <property type="term" value="F:heat shock protein binding"/>
    <property type="evidence" value="ECO:0007669"/>
    <property type="project" value="TreeGrafter"/>
</dbReference>
<dbReference type="SMART" id="SM01069">
    <property type="entry name" value="CDC37_C"/>
    <property type="match status" value="1"/>
</dbReference>
<dbReference type="Gene3D" id="6.10.140.250">
    <property type="match status" value="1"/>
</dbReference>
<dbReference type="GO" id="GO:0038066">
    <property type="term" value="P:p38MAPK cascade"/>
    <property type="evidence" value="ECO:0007669"/>
    <property type="project" value="EnsemblFungi"/>
</dbReference>
<dbReference type="STRING" id="1071381.G8BMU4"/>
<dbReference type="GO" id="GO:0051726">
    <property type="term" value="P:regulation of cell cycle"/>
    <property type="evidence" value="ECO:0007669"/>
    <property type="project" value="EnsemblFungi"/>
</dbReference>
<feature type="region of interest" description="Disordered" evidence="6">
    <location>
        <begin position="479"/>
        <end position="501"/>
    </location>
</feature>
<sequence>MAIDYSKWDKIELSDDSDVEVHPNVDKKSFIKWKQQSIHEKRDKRNQDIKNLETQVSMYAALNKRVDKLLSNVSTEDLTERAKISKYLNANFDKTEKQVGEAVDPNIPTYNEMVEDLFEQLENDAKKEGKDPKDGEVIKSLCLKHRAKIDSVTVEANEKLKELYIEKSKLISSEDMHTGFNSSFLNKSKGNDGKDEVSEKLNAIADKNAVSSSAVEKLPILKPQLEFIDYKDDVMKLAPETEKFGRMSAGGYKASEEYLLKHMPIISEQQKDALIMKAFDYLSEDNEKMAYQVVHQSELLSYLREIYNLKKIPFLNIDEMKSCIEMFFKRVIYNTQNAQGRNSFLESVKTKFEHIKNRVQIMNEEQIQEGEGVETIQLKSLDDSTELEINLPDFNSTDPEEIRRVEVFNKLPVNMQDAIKTKNLDKINDVLSETPIDVAESYLDLFNEADIIGVRALLENEDEFKHLKDEYNKNQDDLEHLSIDEKSTKNNEPVSTADLVD</sequence>
<dbReference type="HOGENOM" id="CLU_033261_1_0_1"/>
<dbReference type="InterPro" id="IPR038189">
    <property type="entry name" value="Cdc37_Hsp90-bd_sf"/>
</dbReference>
<reference evidence="10 11" key="1">
    <citation type="journal article" date="2011" name="Proc. Natl. Acad. Sci. U.S.A.">
        <title>Evolutionary erosion of yeast sex chromosomes by mating-type switching accidents.</title>
        <authorList>
            <person name="Gordon J.L."/>
            <person name="Armisen D."/>
            <person name="Proux-Wera E."/>
            <person name="Oheigeartaigh S.S."/>
            <person name="Byrne K.P."/>
            <person name="Wolfe K.H."/>
        </authorList>
    </citation>
    <scope>NUCLEOTIDE SEQUENCE [LARGE SCALE GENOMIC DNA]</scope>
    <source>
        <strain evidence="11">ATCC 24235 / CBS 4417 / NBRC 1672 / NRRL Y-8282 / UCD 70-5</strain>
    </source>
</reference>
<dbReference type="GO" id="GO:0071474">
    <property type="term" value="P:cellular hyperosmotic response"/>
    <property type="evidence" value="ECO:0007669"/>
    <property type="project" value="EnsemblFungi"/>
</dbReference>
<dbReference type="GO" id="GO:0005737">
    <property type="term" value="C:cytoplasm"/>
    <property type="evidence" value="ECO:0007669"/>
    <property type="project" value="UniProtKB-SubCell"/>
</dbReference>
<dbReference type="SMART" id="SM01071">
    <property type="entry name" value="CDC37_N"/>
    <property type="match status" value="1"/>
</dbReference>
<evidence type="ECO:0000313" key="10">
    <source>
        <dbReference type="EMBL" id="CCE61222.1"/>
    </source>
</evidence>
<evidence type="ECO:0000256" key="5">
    <source>
        <dbReference type="ARBA" id="ARBA00031396"/>
    </source>
</evidence>
<proteinExistence type="inferred from homology"/>
<dbReference type="eggNOG" id="KOG2260">
    <property type="taxonomic scope" value="Eukaryota"/>
</dbReference>
<dbReference type="GO" id="GO:0030474">
    <property type="term" value="P:spindle pole body duplication"/>
    <property type="evidence" value="ECO:0007669"/>
    <property type="project" value="EnsemblFungi"/>
</dbReference>
<evidence type="ECO:0000259" key="8">
    <source>
        <dbReference type="SMART" id="SM01070"/>
    </source>
</evidence>
<dbReference type="SMART" id="SM01070">
    <property type="entry name" value="CDC37_M"/>
    <property type="match status" value="1"/>
</dbReference>
<dbReference type="InterPro" id="IPR013874">
    <property type="entry name" value="Cdc37_Hsp90-bd"/>
</dbReference>
<dbReference type="PANTHER" id="PTHR12800">
    <property type="entry name" value="CDC37-RELATED"/>
    <property type="match status" value="1"/>
</dbReference>
<dbReference type="GO" id="GO:0006457">
    <property type="term" value="P:protein folding"/>
    <property type="evidence" value="ECO:0007669"/>
    <property type="project" value="TreeGrafter"/>
</dbReference>
<feature type="domain" description="Cdc37 Hsp90 binding" evidence="8">
    <location>
        <begin position="186"/>
        <end position="374"/>
    </location>
</feature>
<feature type="compositionally biased region" description="Basic and acidic residues" evidence="6">
    <location>
        <begin position="479"/>
        <end position="489"/>
    </location>
</feature>
<evidence type="ECO:0000259" key="7">
    <source>
        <dbReference type="SMART" id="SM01069"/>
    </source>
</evidence>
<evidence type="ECO:0000256" key="4">
    <source>
        <dbReference type="ARBA" id="ARBA00023186"/>
    </source>
</evidence>
<dbReference type="EMBL" id="HE612856">
    <property type="protein sequence ID" value="CCE61222.1"/>
    <property type="molecule type" value="Genomic_DNA"/>
</dbReference>
<dbReference type="Gene3D" id="1.20.58.610">
    <property type="entry name" value="Cdc37, Hsp90 binding domain"/>
    <property type="match status" value="1"/>
</dbReference>
<dbReference type="RefSeq" id="XP_003683656.1">
    <property type="nucleotide sequence ID" value="XM_003683608.1"/>
</dbReference>
<dbReference type="GO" id="GO:0019901">
    <property type="term" value="F:protein kinase binding"/>
    <property type="evidence" value="ECO:0007669"/>
    <property type="project" value="InterPro"/>
</dbReference>
<dbReference type="GeneID" id="11532223"/>
<dbReference type="Proteomes" id="UP000005666">
    <property type="component" value="Chromosome 1"/>
</dbReference>
<evidence type="ECO:0000259" key="9">
    <source>
        <dbReference type="SMART" id="SM01071"/>
    </source>
</evidence>
<accession>G8BMU4</accession>
<dbReference type="OMA" id="NYSKWDQ"/>
<evidence type="ECO:0000256" key="1">
    <source>
        <dbReference type="ARBA" id="ARBA00004496"/>
    </source>
</evidence>
<name>G8BMU4_TETPH</name>
<dbReference type="InterPro" id="IPR004918">
    <property type="entry name" value="Cdc37"/>
</dbReference>
<organism evidence="10 11">
    <name type="scientific">Tetrapisispora phaffii (strain ATCC 24235 / CBS 4417 / NBRC 1672 / NRRL Y-8282 / UCD 70-5)</name>
    <name type="common">Yeast</name>
    <name type="synonym">Fabospora phaffii</name>
    <dbReference type="NCBI Taxonomy" id="1071381"/>
    <lineage>
        <taxon>Eukaryota</taxon>
        <taxon>Fungi</taxon>
        <taxon>Dikarya</taxon>
        <taxon>Ascomycota</taxon>
        <taxon>Saccharomycotina</taxon>
        <taxon>Saccharomycetes</taxon>
        <taxon>Saccharomycetales</taxon>
        <taxon>Saccharomycetaceae</taxon>
        <taxon>Tetrapisispora</taxon>
    </lineage>
</organism>
<keyword evidence="11" id="KW-1185">Reference proteome</keyword>
<dbReference type="Pfam" id="PF08564">
    <property type="entry name" value="CDC37_C"/>
    <property type="match status" value="1"/>
</dbReference>
<dbReference type="InterPro" id="IPR013873">
    <property type="entry name" value="Cdc37_C"/>
</dbReference>
<feature type="domain" description="Cdc37 N-terminal" evidence="9">
    <location>
        <begin position="2"/>
        <end position="183"/>
    </location>
</feature>
<keyword evidence="3" id="KW-0963">Cytoplasm</keyword>
<evidence type="ECO:0000256" key="6">
    <source>
        <dbReference type="SAM" id="MobiDB-lite"/>
    </source>
</evidence>
<comment type="similarity">
    <text evidence="2">Belongs to the CDC37 family.</text>
</comment>
<feature type="domain" description="Cdc37 C-terminal" evidence="7">
    <location>
        <begin position="389"/>
        <end position="489"/>
    </location>
</feature>
<dbReference type="GO" id="GO:0071852">
    <property type="term" value="P:fungal-type cell wall organization or biogenesis"/>
    <property type="evidence" value="ECO:0007669"/>
    <property type="project" value="EnsemblFungi"/>
</dbReference>
<dbReference type="AlphaFoldDB" id="G8BMU4"/>
<dbReference type="InterPro" id="IPR013855">
    <property type="entry name" value="Cdc37_N_dom"/>
</dbReference>
<gene>
    <name evidence="10" type="primary">TPHA0A01390</name>
    <name evidence="10" type="ordered locus">TPHA_0A01390</name>
</gene>
<dbReference type="GO" id="GO:0043410">
    <property type="term" value="P:positive regulation of MAPK cascade"/>
    <property type="evidence" value="ECO:0007669"/>
    <property type="project" value="EnsemblFungi"/>
</dbReference>
<dbReference type="PANTHER" id="PTHR12800:SF4">
    <property type="entry name" value="HSP90 CO-CHAPERONE CDC37"/>
    <property type="match status" value="1"/>
</dbReference>
<dbReference type="GO" id="GO:0050821">
    <property type="term" value="P:protein stabilization"/>
    <property type="evidence" value="ECO:0007669"/>
    <property type="project" value="EnsemblFungi"/>
</dbReference>
<dbReference type="GO" id="GO:0051082">
    <property type="term" value="F:unfolded protein binding"/>
    <property type="evidence" value="ECO:0007669"/>
    <property type="project" value="EnsemblFungi"/>
</dbReference>
<dbReference type="Pfam" id="PF03234">
    <property type="entry name" value="CDC37_N"/>
    <property type="match status" value="1"/>
</dbReference>
<dbReference type="Pfam" id="PF08565">
    <property type="entry name" value="CDC37_M"/>
    <property type="match status" value="1"/>
</dbReference>
<dbReference type="SUPFAM" id="SSF101391">
    <property type="entry name" value="Hsp90 co-chaperone CDC37"/>
    <property type="match status" value="1"/>
</dbReference>
<comment type="subcellular location">
    <subcellularLocation>
        <location evidence="1">Cytoplasm</location>
    </subcellularLocation>
</comment>
<dbReference type="KEGG" id="tpf:TPHA_0A01390"/>